<comment type="caution">
    <text evidence="1">The sequence shown here is derived from an EMBL/GenBank/DDBJ whole genome shotgun (WGS) entry which is preliminary data.</text>
</comment>
<name>A0ABW5KCR0_9SPHI</name>
<dbReference type="Proteomes" id="UP001597545">
    <property type="component" value="Unassembled WGS sequence"/>
</dbReference>
<protein>
    <submittedName>
        <fullName evidence="1">Glyoxalase</fullName>
    </submittedName>
</protein>
<sequence>MHNVQAMLAQQRTKLMSGIFITFSGNCKQALMFYQACFGGEVQIESLESPLQGYSEIPVISGSLLSDRITIHGSDLVHNEGRQIGNYMSIFLPCRDDLERNAIIARLAPEYVGIRADEGLALVEVTDPFDVRWVLGI</sequence>
<reference evidence="2" key="1">
    <citation type="journal article" date="2019" name="Int. J. Syst. Evol. Microbiol.">
        <title>The Global Catalogue of Microorganisms (GCM) 10K type strain sequencing project: providing services to taxonomists for standard genome sequencing and annotation.</title>
        <authorList>
            <consortium name="The Broad Institute Genomics Platform"/>
            <consortium name="The Broad Institute Genome Sequencing Center for Infectious Disease"/>
            <person name="Wu L."/>
            <person name="Ma J."/>
        </authorList>
    </citation>
    <scope>NUCLEOTIDE SEQUENCE [LARGE SCALE GENOMIC DNA]</scope>
    <source>
        <strain evidence="2">KCTC 42662</strain>
    </source>
</reference>
<keyword evidence="2" id="KW-1185">Reference proteome</keyword>
<evidence type="ECO:0000313" key="1">
    <source>
        <dbReference type="EMBL" id="MFD2546712.1"/>
    </source>
</evidence>
<dbReference type="EMBL" id="JBHULR010000003">
    <property type="protein sequence ID" value="MFD2546712.1"/>
    <property type="molecule type" value="Genomic_DNA"/>
</dbReference>
<dbReference type="SUPFAM" id="SSF54593">
    <property type="entry name" value="Glyoxalase/Bleomycin resistance protein/Dihydroxybiphenyl dioxygenase"/>
    <property type="match status" value="1"/>
</dbReference>
<proteinExistence type="predicted"/>
<accession>A0ABW5KCR0</accession>
<dbReference type="Gene3D" id="3.10.180.10">
    <property type="entry name" value="2,3-Dihydroxybiphenyl 1,2-Dioxygenase, domain 1"/>
    <property type="match status" value="1"/>
</dbReference>
<dbReference type="RefSeq" id="WP_380900776.1">
    <property type="nucleotide sequence ID" value="NZ_JBHUEG010000007.1"/>
</dbReference>
<dbReference type="InterPro" id="IPR029068">
    <property type="entry name" value="Glyas_Bleomycin-R_OHBP_Dase"/>
</dbReference>
<evidence type="ECO:0000313" key="2">
    <source>
        <dbReference type="Proteomes" id="UP001597545"/>
    </source>
</evidence>
<organism evidence="1 2">
    <name type="scientific">Sphingobacterium suaedae</name>
    <dbReference type="NCBI Taxonomy" id="1686402"/>
    <lineage>
        <taxon>Bacteria</taxon>
        <taxon>Pseudomonadati</taxon>
        <taxon>Bacteroidota</taxon>
        <taxon>Sphingobacteriia</taxon>
        <taxon>Sphingobacteriales</taxon>
        <taxon>Sphingobacteriaceae</taxon>
        <taxon>Sphingobacterium</taxon>
    </lineage>
</organism>
<gene>
    <name evidence="1" type="ORF">ACFSR5_03520</name>
</gene>